<dbReference type="PROSITE" id="PS50005">
    <property type="entry name" value="TPR"/>
    <property type="match status" value="1"/>
</dbReference>
<protein>
    <submittedName>
        <fullName evidence="6">Tetratricopeptide repeat protein</fullName>
    </submittedName>
</protein>
<dbReference type="InterPro" id="IPR011990">
    <property type="entry name" value="TPR-like_helical_dom_sf"/>
</dbReference>
<organism evidence="6 7">
    <name type="scientific">Polyangium sorediatum</name>
    <dbReference type="NCBI Taxonomy" id="889274"/>
    <lineage>
        <taxon>Bacteria</taxon>
        <taxon>Pseudomonadati</taxon>
        <taxon>Myxococcota</taxon>
        <taxon>Polyangia</taxon>
        <taxon>Polyangiales</taxon>
        <taxon>Polyangiaceae</taxon>
        <taxon>Polyangium</taxon>
    </lineage>
</organism>
<evidence type="ECO:0000256" key="5">
    <source>
        <dbReference type="SAM" id="SignalP"/>
    </source>
</evidence>
<gene>
    <name evidence="6" type="ORF">QHF89_13240</name>
</gene>
<dbReference type="InterPro" id="IPR019734">
    <property type="entry name" value="TPR_rpt"/>
</dbReference>
<evidence type="ECO:0000313" key="7">
    <source>
        <dbReference type="Proteomes" id="UP001160301"/>
    </source>
</evidence>
<dbReference type="Pfam" id="PF13432">
    <property type="entry name" value="TPR_16"/>
    <property type="match status" value="2"/>
</dbReference>
<feature type="signal peptide" evidence="5">
    <location>
        <begin position="1"/>
        <end position="21"/>
    </location>
</feature>
<keyword evidence="1" id="KW-0677">Repeat</keyword>
<dbReference type="PANTHER" id="PTHR45586">
    <property type="entry name" value="TPR REPEAT-CONTAINING PROTEIN PA4667"/>
    <property type="match status" value="1"/>
</dbReference>
<evidence type="ECO:0000256" key="1">
    <source>
        <dbReference type="ARBA" id="ARBA00022737"/>
    </source>
</evidence>
<keyword evidence="2 3" id="KW-0802">TPR repeat</keyword>
<feature type="chain" id="PRO_5045643943" evidence="5">
    <location>
        <begin position="22"/>
        <end position="537"/>
    </location>
</feature>
<reference evidence="6 7" key="1">
    <citation type="submission" date="2023-04" db="EMBL/GenBank/DDBJ databases">
        <title>The genome sequence of Polyangium sorediatum DSM14670.</title>
        <authorList>
            <person name="Zhang X."/>
        </authorList>
    </citation>
    <scope>NUCLEOTIDE SEQUENCE [LARGE SCALE GENOMIC DNA]</scope>
    <source>
        <strain evidence="6 7">DSM 14670</strain>
    </source>
</reference>
<dbReference type="Gene3D" id="1.25.40.10">
    <property type="entry name" value="Tetratricopeptide repeat domain"/>
    <property type="match status" value="2"/>
</dbReference>
<dbReference type="InterPro" id="IPR051012">
    <property type="entry name" value="CellSynth/LPSAsmb/PSIAsmb"/>
</dbReference>
<keyword evidence="7" id="KW-1185">Reference proteome</keyword>
<name>A0ABT6NQ88_9BACT</name>
<feature type="compositionally biased region" description="Pro residues" evidence="4">
    <location>
        <begin position="496"/>
        <end position="521"/>
    </location>
</feature>
<accession>A0ABT6NQ88</accession>
<comment type="caution">
    <text evidence="6">The sequence shown here is derived from an EMBL/GenBank/DDBJ whole genome shotgun (WGS) entry which is preliminary data.</text>
</comment>
<dbReference type="SMART" id="SM00028">
    <property type="entry name" value="TPR"/>
    <property type="match status" value="6"/>
</dbReference>
<dbReference type="PRINTS" id="PR01217">
    <property type="entry name" value="PRICHEXTENSN"/>
</dbReference>
<keyword evidence="5" id="KW-0732">Signal</keyword>
<dbReference type="PANTHER" id="PTHR45586:SF1">
    <property type="entry name" value="LIPOPOLYSACCHARIDE ASSEMBLY PROTEIN B"/>
    <property type="match status" value="1"/>
</dbReference>
<feature type="compositionally biased region" description="Low complexity" evidence="4">
    <location>
        <begin position="433"/>
        <end position="442"/>
    </location>
</feature>
<evidence type="ECO:0000313" key="6">
    <source>
        <dbReference type="EMBL" id="MDI1430474.1"/>
    </source>
</evidence>
<evidence type="ECO:0000256" key="2">
    <source>
        <dbReference type="ARBA" id="ARBA00022803"/>
    </source>
</evidence>
<dbReference type="PROSITE" id="PS51257">
    <property type="entry name" value="PROKAR_LIPOPROTEIN"/>
    <property type="match status" value="1"/>
</dbReference>
<proteinExistence type="predicted"/>
<dbReference type="Pfam" id="PF14559">
    <property type="entry name" value="TPR_19"/>
    <property type="match status" value="1"/>
</dbReference>
<feature type="compositionally biased region" description="Low complexity" evidence="4">
    <location>
        <begin position="450"/>
        <end position="462"/>
    </location>
</feature>
<evidence type="ECO:0000256" key="4">
    <source>
        <dbReference type="SAM" id="MobiDB-lite"/>
    </source>
</evidence>
<feature type="compositionally biased region" description="Pro residues" evidence="4">
    <location>
        <begin position="71"/>
        <end position="92"/>
    </location>
</feature>
<dbReference type="SUPFAM" id="SSF48452">
    <property type="entry name" value="TPR-like"/>
    <property type="match status" value="1"/>
</dbReference>
<dbReference type="Proteomes" id="UP001160301">
    <property type="component" value="Unassembled WGS sequence"/>
</dbReference>
<dbReference type="EMBL" id="JARZHI010000009">
    <property type="protein sequence ID" value="MDI1430474.1"/>
    <property type="molecule type" value="Genomic_DNA"/>
</dbReference>
<feature type="compositionally biased region" description="Pro residues" evidence="4">
    <location>
        <begin position="463"/>
        <end position="488"/>
    </location>
</feature>
<evidence type="ECO:0000256" key="3">
    <source>
        <dbReference type="PROSITE-ProRule" id="PRU00339"/>
    </source>
</evidence>
<feature type="region of interest" description="Disordered" evidence="4">
    <location>
        <begin position="433"/>
        <end position="537"/>
    </location>
</feature>
<feature type="region of interest" description="Disordered" evidence="4">
    <location>
        <begin position="27"/>
        <end position="94"/>
    </location>
</feature>
<feature type="repeat" description="TPR" evidence="3">
    <location>
        <begin position="269"/>
        <end position="302"/>
    </location>
</feature>
<sequence>MKRSPRLVFAALACALVPLLAASCEETTSQQKPQTPPQPSAMYPNGPNGMNPWGQPAPIVGMSPTPSLTPSAPPTLTTPPPTPPPAPLPPAAAGPYQQGMAAFAAGDLTAAKGLFQQVIQADARAPHAHYSLGAVQERLREPEAAASYQKALSITPDYEPAIIAYAMLLARKGNLGEAERLLTEKRAIMPRSAAVTATLAEVKSLQKDTGSAQRLAQEALKINPDYRPAMVVIARDHYRNRRLDLALYALQAILDGFGADNPPRDKENPEALLLRGLILREQSQRAGAMDNFRRAVQRRPDLVEARVQLAAMLLEAGNGQEALPLLEGAVRYDGDNLPAHLALGDTYRLLGRYGDAKREFEWVLARDASMPQVHYDLGLLYLFAPSVPGMSAKQQVAEAIVELKKYQELRRKGERDDSEELLQRAKLKESELAAAAAAEAPAPVAPLPSTPSAEDAGAADAAAPPPGPPPAGPPPATSAAPPPAPAPSPSGSSAAPTPPPDAPAPAPTPAPPPAAPAPAPTPTSTIVAPFSTPPPGI</sequence>
<dbReference type="RefSeq" id="WP_284720440.1">
    <property type="nucleotide sequence ID" value="NZ_JARZHI010000009.1"/>
</dbReference>